<reference evidence="1" key="1">
    <citation type="submission" date="2018-02" db="EMBL/GenBank/DDBJ databases">
        <title>Rhizophora mucronata_Transcriptome.</title>
        <authorList>
            <person name="Meera S.P."/>
            <person name="Sreeshan A."/>
            <person name="Augustine A."/>
        </authorList>
    </citation>
    <scope>NUCLEOTIDE SEQUENCE</scope>
    <source>
        <tissue evidence="1">Leaf</tissue>
    </source>
</reference>
<dbReference type="AlphaFoldDB" id="A0A2P2QUW4"/>
<accession>A0A2P2QUW4</accession>
<organism evidence="1">
    <name type="scientific">Rhizophora mucronata</name>
    <name type="common">Asiatic mangrove</name>
    <dbReference type="NCBI Taxonomy" id="61149"/>
    <lineage>
        <taxon>Eukaryota</taxon>
        <taxon>Viridiplantae</taxon>
        <taxon>Streptophyta</taxon>
        <taxon>Embryophyta</taxon>
        <taxon>Tracheophyta</taxon>
        <taxon>Spermatophyta</taxon>
        <taxon>Magnoliopsida</taxon>
        <taxon>eudicotyledons</taxon>
        <taxon>Gunneridae</taxon>
        <taxon>Pentapetalae</taxon>
        <taxon>rosids</taxon>
        <taxon>fabids</taxon>
        <taxon>Malpighiales</taxon>
        <taxon>Rhizophoraceae</taxon>
        <taxon>Rhizophora</taxon>
    </lineage>
</organism>
<proteinExistence type="predicted"/>
<sequence length="76" mass="8841">MTRVFLCSLFVSEYSKYLHSEPSNSTKKTKPDRVHSIKCSIWSMIYPQFHFIHTTDCTKTAEEGKLLTRNSNGINR</sequence>
<name>A0A2P2QUW4_RHIMU</name>
<dbReference type="EMBL" id="GGEC01090309">
    <property type="protein sequence ID" value="MBX70793.1"/>
    <property type="molecule type" value="Transcribed_RNA"/>
</dbReference>
<evidence type="ECO:0000313" key="1">
    <source>
        <dbReference type="EMBL" id="MBX70793.1"/>
    </source>
</evidence>
<protein>
    <submittedName>
        <fullName evidence="1">Uncharacterized protein</fullName>
    </submittedName>
</protein>